<organism evidence="1 2">
    <name type="scientific">Paraburkholderia caribensis MBA4</name>
    <dbReference type="NCBI Taxonomy" id="1323664"/>
    <lineage>
        <taxon>Bacteria</taxon>
        <taxon>Pseudomonadati</taxon>
        <taxon>Pseudomonadota</taxon>
        <taxon>Betaproteobacteria</taxon>
        <taxon>Burkholderiales</taxon>
        <taxon>Burkholderiaceae</taxon>
        <taxon>Paraburkholderia</taxon>
    </lineage>
</organism>
<name>A0A0P0RAN6_9BURK</name>
<gene>
    <name evidence="1" type="ORF">K788_0004534</name>
</gene>
<dbReference type="AlphaFoldDB" id="A0A0P0RAN6"/>
<evidence type="ECO:0000313" key="1">
    <source>
        <dbReference type="EMBL" id="ALL65284.1"/>
    </source>
</evidence>
<dbReference type="Pfam" id="PF11746">
    <property type="entry name" value="DUF3303"/>
    <property type="match status" value="1"/>
</dbReference>
<evidence type="ECO:0008006" key="3">
    <source>
        <dbReference type="Google" id="ProtNLM"/>
    </source>
</evidence>
<dbReference type="InterPro" id="IPR021734">
    <property type="entry name" value="DUF3303"/>
</dbReference>
<dbReference type="EMBL" id="CP012746">
    <property type="protein sequence ID" value="ALL65284.1"/>
    <property type="molecule type" value="Genomic_DNA"/>
</dbReference>
<dbReference type="KEGG" id="bcai:K788_0004534"/>
<evidence type="ECO:0000313" key="2">
    <source>
        <dbReference type="Proteomes" id="UP000019146"/>
    </source>
</evidence>
<reference evidence="1 2" key="1">
    <citation type="journal article" date="2014" name="Genome Announc.">
        <title>Draft Genome Sequence of the Haloacid-Degrading Burkholderia caribensis Strain MBA4.</title>
        <authorList>
            <person name="Pan Y."/>
            <person name="Kong K.F."/>
            <person name="Tsang J.S."/>
        </authorList>
    </citation>
    <scope>NUCLEOTIDE SEQUENCE [LARGE SCALE GENOMIC DNA]</scope>
    <source>
        <strain evidence="1 2">MBA4</strain>
    </source>
</reference>
<proteinExistence type="predicted"/>
<protein>
    <recommendedName>
        <fullName evidence="3">DUF3303 domain-containing protein</fullName>
    </recommendedName>
</protein>
<dbReference type="RefSeq" id="WP_036005416.1">
    <property type="nucleotide sequence ID" value="NZ_CP012746.1"/>
</dbReference>
<dbReference type="Proteomes" id="UP000019146">
    <property type="component" value="Chromosome 1"/>
</dbReference>
<dbReference type="GeneID" id="69969355"/>
<accession>A0A0P0RAN6</accession>
<sequence length="96" mass="10624">MKFIVHWVRNPGVTSFEARQRRKEVEALRPAGLKVLGAWYAVGEPEGVGIVEADDAREIAVQIARFGNLVHFTVTPALSREEWEATLATVPDDAPL</sequence>